<reference evidence="2 3" key="1">
    <citation type="submission" date="2015-01" db="EMBL/GenBank/DDBJ databases">
        <title>Evolution of Trichinella species and genotypes.</title>
        <authorList>
            <person name="Korhonen P.K."/>
            <person name="Edoardo P."/>
            <person name="Giuseppe L.R."/>
            <person name="Gasser R.B."/>
        </authorList>
    </citation>
    <scope>NUCLEOTIDE SEQUENCE [LARGE SCALE GENOMIC DNA]</scope>
    <source>
        <strain evidence="2">ISS1980</strain>
    </source>
</reference>
<comment type="caution">
    <text evidence="2">The sequence shown here is derived from an EMBL/GenBank/DDBJ whole genome shotgun (WGS) entry which is preliminary data.</text>
</comment>
<dbReference type="EMBL" id="JYDO01000002">
    <property type="protein sequence ID" value="KRZ80653.1"/>
    <property type="molecule type" value="Genomic_DNA"/>
</dbReference>
<dbReference type="Proteomes" id="UP000054843">
    <property type="component" value="Unassembled WGS sequence"/>
</dbReference>
<feature type="region of interest" description="Disordered" evidence="1">
    <location>
        <begin position="291"/>
        <end position="311"/>
    </location>
</feature>
<organism evidence="2 3">
    <name type="scientific">Trichinella papuae</name>
    <dbReference type="NCBI Taxonomy" id="268474"/>
    <lineage>
        <taxon>Eukaryota</taxon>
        <taxon>Metazoa</taxon>
        <taxon>Ecdysozoa</taxon>
        <taxon>Nematoda</taxon>
        <taxon>Enoplea</taxon>
        <taxon>Dorylaimia</taxon>
        <taxon>Trichinellida</taxon>
        <taxon>Trichinellidae</taxon>
        <taxon>Trichinella</taxon>
    </lineage>
</organism>
<keyword evidence="3" id="KW-1185">Reference proteome</keyword>
<gene>
    <name evidence="2" type="ORF">T10_3577</name>
</gene>
<feature type="region of interest" description="Disordered" evidence="1">
    <location>
        <begin position="219"/>
        <end position="241"/>
    </location>
</feature>
<feature type="region of interest" description="Disordered" evidence="1">
    <location>
        <begin position="331"/>
        <end position="355"/>
    </location>
</feature>
<sequence>MELIGKSVKIRCIMAPRLPGVLPIRFGRKGAASAEFCFAISPFIAIIRYFVGGALTTAGSLVKPRSTRGCSVEGGTTDLRLLLVKWKLDWNVLHHTSQSLLGERGQPLAKVLLHQLVQSFGKDVPDDVGQAFLAIVFGHFHVTVGKSERTLIGCNLDLLRRGQLELDTLREGAVEQVDQERHHWAVPQRGADGNCEREVEIVDHKPNLPRKLWSKLDVGHSRRRDPDDGEVVQGEPHPEEGAVLDVGDAHPAQLLAQHRLNGVLQVHEAVVGYSEDDAGIVGRCERFQTTAASGVDPPSGKKQTAAEAQEPRQALRAWRVESALHLLAGYKADHKGEPGRLSASRSRRKRSLFNL</sequence>
<feature type="compositionally biased region" description="Basic residues" evidence="1">
    <location>
        <begin position="345"/>
        <end position="355"/>
    </location>
</feature>
<evidence type="ECO:0000256" key="1">
    <source>
        <dbReference type="SAM" id="MobiDB-lite"/>
    </source>
</evidence>
<proteinExistence type="predicted"/>
<evidence type="ECO:0000313" key="2">
    <source>
        <dbReference type="EMBL" id="KRZ80653.1"/>
    </source>
</evidence>
<name>A0A0V1N9J3_9BILA</name>
<accession>A0A0V1N9J3</accession>
<dbReference type="OrthoDB" id="5917697at2759"/>
<protein>
    <submittedName>
        <fullName evidence="2">Uncharacterized protein</fullName>
    </submittedName>
</protein>
<evidence type="ECO:0000313" key="3">
    <source>
        <dbReference type="Proteomes" id="UP000054843"/>
    </source>
</evidence>
<dbReference type="AlphaFoldDB" id="A0A0V1N9J3"/>